<dbReference type="InterPro" id="IPR007484">
    <property type="entry name" value="Peptidase_M28"/>
</dbReference>
<evidence type="ECO:0000256" key="5">
    <source>
        <dbReference type="ARBA" id="ARBA00014116"/>
    </source>
</evidence>
<evidence type="ECO:0000256" key="1">
    <source>
        <dbReference type="ARBA" id="ARBA00004240"/>
    </source>
</evidence>
<keyword evidence="18" id="KW-0458">Lysosome</keyword>
<dbReference type="AlphaFoldDB" id="A0A2S2DZ90"/>
<keyword evidence="23" id="KW-0031">Aminopeptidase</keyword>
<keyword evidence="10" id="KW-0732">Signal</keyword>
<dbReference type="Gene3D" id="3.40.630.10">
    <property type="entry name" value="Zn peptidases"/>
    <property type="match status" value="1"/>
</dbReference>
<dbReference type="EMBL" id="CP029346">
    <property type="protein sequence ID" value="AWL10087.1"/>
    <property type="molecule type" value="Genomic_DNA"/>
</dbReference>
<dbReference type="GO" id="GO:0004177">
    <property type="term" value="F:aminopeptidase activity"/>
    <property type="evidence" value="ECO:0007669"/>
    <property type="project" value="UniProtKB-KW"/>
</dbReference>
<dbReference type="PANTHER" id="PTHR12053:SF3">
    <property type="entry name" value="CARBOXYPEPTIDASE Q"/>
    <property type="match status" value="1"/>
</dbReference>
<dbReference type="Pfam" id="PF04389">
    <property type="entry name" value="Peptidase_M28"/>
    <property type="match status" value="1"/>
</dbReference>
<dbReference type="Proteomes" id="UP000245468">
    <property type="component" value="Chromosome"/>
</dbReference>
<dbReference type="GO" id="GO:0005764">
    <property type="term" value="C:lysosome"/>
    <property type="evidence" value="ECO:0007669"/>
    <property type="project" value="UniProtKB-SubCell"/>
</dbReference>
<reference evidence="24" key="1">
    <citation type="submission" date="2018-05" db="EMBL/GenBank/DDBJ databases">
        <title>Pseudarcicella sp. HME7025 Genome sequencing and assembly.</title>
        <authorList>
            <person name="Kim H."/>
            <person name="Kang H."/>
            <person name="Joh K."/>
        </authorList>
    </citation>
    <scope>NUCLEOTIDE SEQUENCE [LARGE SCALE GENOMIC DNA]</scope>
    <source>
        <strain evidence="24">HME7025</strain>
    </source>
</reference>
<dbReference type="SUPFAM" id="SSF53187">
    <property type="entry name" value="Zn-dependent exopeptidases"/>
    <property type="match status" value="1"/>
</dbReference>
<organism evidence="23 24">
    <name type="scientific">Aquirufa nivalisilvae</name>
    <dbReference type="NCBI Taxonomy" id="2516557"/>
    <lineage>
        <taxon>Bacteria</taxon>
        <taxon>Pseudomonadati</taxon>
        <taxon>Bacteroidota</taxon>
        <taxon>Cytophagia</taxon>
        <taxon>Cytophagales</taxon>
        <taxon>Flectobacillaceae</taxon>
        <taxon>Aquirufa</taxon>
    </lineage>
</organism>
<dbReference type="KEGG" id="psez:HME7025_02240"/>
<keyword evidence="24" id="KW-1185">Reference proteome</keyword>
<comment type="subcellular location">
    <subcellularLocation>
        <location evidence="1">Endoplasmic reticulum</location>
    </subcellularLocation>
    <subcellularLocation>
        <location evidence="3">Golgi apparatus</location>
    </subcellularLocation>
    <subcellularLocation>
        <location evidence="2">Lysosome</location>
    </subcellularLocation>
    <subcellularLocation>
        <location evidence="4">Secreted</location>
    </subcellularLocation>
</comment>
<evidence type="ECO:0000256" key="18">
    <source>
        <dbReference type="ARBA" id="ARBA00023228"/>
    </source>
</evidence>
<proteinExistence type="predicted"/>
<keyword evidence="17" id="KW-0325">Glycoprotein</keyword>
<evidence type="ECO:0000259" key="22">
    <source>
        <dbReference type="Pfam" id="PF04389"/>
    </source>
</evidence>
<dbReference type="GO" id="GO:0046872">
    <property type="term" value="F:metal ion binding"/>
    <property type="evidence" value="ECO:0007669"/>
    <property type="project" value="UniProtKB-KW"/>
</dbReference>
<evidence type="ECO:0000256" key="20">
    <source>
        <dbReference type="ARBA" id="ARBA00033328"/>
    </source>
</evidence>
<keyword evidence="6" id="KW-0964">Secreted</keyword>
<evidence type="ECO:0000256" key="17">
    <source>
        <dbReference type="ARBA" id="ARBA00023180"/>
    </source>
</evidence>
<evidence type="ECO:0000256" key="6">
    <source>
        <dbReference type="ARBA" id="ARBA00022525"/>
    </source>
</evidence>
<name>A0A2S2DZ90_9BACT</name>
<dbReference type="GO" id="GO:0006508">
    <property type="term" value="P:proteolysis"/>
    <property type="evidence" value="ECO:0007669"/>
    <property type="project" value="UniProtKB-KW"/>
</dbReference>
<keyword evidence="14" id="KW-0333">Golgi apparatus</keyword>
<dbReference type="RefSeq" id="WP_109324045.1">
    <property type="nucleotide sequence ID" value="NZ_CP029346.1"/>
</dbReference>
<accession>A0A2S2DZ90</accession>
<evidence type="ECO:0000256" key="16">
    <source>
        <dbReference type="ARBA" id="ARBA00023145"/>
    </source>
</evidence>
<evidence type="ECO:0000256" key="2">
    <source>
        <dbReference type="ARBA" id="ARBA00004371"/>
    </source>
</evidence>
<evidence type="ECO:0000256" key="12">
    <source>
        <dbReference type="ARBA" id="ARBA00022824"/>
    </source>
</evidence>
<evidence type="ECO:0000256" key="9">
    <source>
        <dbReference type="ARBA" id="ARBA00022723"/>
    </source>
</evidence>
<evidence type="ECO:0000256" key="7">
    <source>
        <dbReference type="ARBA" id="ARBA00022645"/>
    </source>
</evidence>
<evidence type="ECO:0000256" key="10">
    <source>
        <dbReference type="ARBA" id="ARBA00022729"/>
    </source>
</evidence>
<evidence type="ECO:0000256" key="3">
    <source>
        <dbReference type="ARBA" id="ARBA00004555"/>
    </source>
</evidence>
<evidence type="ECO:0000256" key="14">
    <source>
        <dbReference type="ARBA" id="ARBA00023034"/>
    </source>
</evidence>
<keyword evidence="8" id="KW-0645">Protease</keyword>
<keyword evidence="12" id="KW-0256">Endoplasmic reticulum</keyword>
<dbReference type="InterPro" id="IPR039866">
    <property type="entry name" value="CPQ"/>
</dbReference>
<evidence type="ECO:0000313" key="24">
    <source>
        <dbReference type="Proteomes" id="UP000245468"/>
    </source>
</evidence>
<evidence type="ECO:0000259" key="21">
    <source>
        <dbReference type="Pfam" id="PF02225"/>
    </source>
</evidence>
<dbReference type="GO" id="GO:0005576">
    <property type="term" value="C:extracellular region"/>
    <property type="evidence" value="ECO:0007669"/>
    <property type="project" value="UniProtKB-SubCell"/>
</dbReference>
<evidence type="ECO:0000256" key="19">
    <source>
        <dbReference type="ARBA" id="ARBA00025833"/>
    </source>
</evidence>
<dbReference type="Pfam" id="PF02225">
    <property type="entry name" value="PA"/>
    <property type="match status" value="1"/>
</dbReference>
<keyword evidence="15" id="KW-0482">Metalloprotease</keyword>
<sequence length="496" mass="54574">MKRSILSVLIFVFLITSSGFGPSIGGEESLESAFKRIKDEVDQNSLAYSSLGTACQTLGHRLTGSEKGKKAEEFAFNLFKKYGFRDTKFQGFQVEAWARDTVTLSIAPPKSDDFREVPVVSLAMTPVEANITGTMVDMGNGLDVDFEAKKEQIKGKVAVMNIGLVDPKPGQKNLHRSEKTALAIQYGAIGVIFVNTVKGQVLLTGTASVTGNLISIPAVCISWESGVEIRKWLLEQPGLLSLIEMHNVSKPIKARNVVATLKGDNKKYRKEKIIIGGHLDSWDLSTGAIDNGIGSFSVIDIARTFKALGLKNKRTIEFVAFMGEEEGLLGSKAYIERAKKTGEIDEIVYMINLDMTNNVSGFNAGGRDELVALLKEIGNKIKSIDPAFGNEISNSAGLHSDHQSFLLEGIPASAPIGRLEKRVLDCYHANCDSFDLVNKKELENTVKYTAMLLYGVANTNSIPAKKLDFYSTRDFFIKQNLRRDLELGNEWRWGKD</sequence>
<keyword evidence="13" id="KW-0862">Zinc</keyword>
<dbReference type="GO" id="GO:0004180">
    <property type="term" value="F:carboxypeptidase activity"/>
    <property type="evidence" value="ECO:0007669"/>
    <property type="project" value="UniProtKB-KW"/>
</dbReference>
<feature type="domain" description="PA" evidence="21">
    <location>
        <begin position="141"/>
        <end position="228"/>
    </location>
</feature>
<evidence type="ECO:0000256" key="8">
    <source>
        <dbReference type="ARBA" id="ARBA00022670"/>
    </source>
</evidence>
<evidence type="ECO:0000313" key="23">
    <source>
        <dbReference type="EMBL" id="AWL10087.1"/>
    </source>
</evidence>
<evidence type="ECO:0000256" key="13">
    <source>
        <dbReference type="ARBA" id="ARBA00022833"/>
    </source>
</evidence>
<evidence type="ECO:0000256" key="4">
    <source>
        <dbReference type="ARBA" id="ARBA00004613"/>
    </source>
</evidence>
<dbReference type="SUPFAM" id="SSF52025">
    <property type="entry name" value="PA domain"/>
    <property type="match status" value="1"/>
</dbReference>
<dbReference type="InterPro" id="IPR046450">
    <property type="entry name" value="PA_dom_sf"/>
</dbReference>
<dbReference type="InterPro" id="IPR003137">
    <property type="entry name" value="PA_domain"/>
</dbReference>
<keyword evidence="11 23" id="KW-0378">Hydrolase</keyword>
<dbReference type="Gene3D" id="3.50.30.30">
    <property type="match status" value="1"/>
</dbReference>
<keyword evidence="16" id="KW-0865">Zymogen</keyword>
<comment type="subunit">
    <text evidence="19">Homodimer. The monomeric form is inactive while the homodimer is active.</text>
</comment>
<evidence type="ECO:0000256" key="11">
    <source>
        <dbReference type="ARBA" id="ARBA00022801"/>
    </source>
</evidence>
<dbReference type="PANTHER" id="PTHR12053">
    <property type="entry name" value="PROTEASE FAMILY M28 PLASMA GLUTAMATE CARBOXYPEPTIDASE-RELATED"/>
    <property type="match status" value="1"/>
</dbReference>
<keyword evidence="9" id="KW-0479">Metal-binding</keyword>
<keyword evidence="7" id="KW-0121">Carboxypeptidase</keyword>
<dbReference type="OrthoDB" id="9769665at2"/>
<gene>
    <name evidence="23" type="ORF">HME7025_02240</name>
</gene>
<dbReference type="GO" id="GO:0070573">
    <property type="term" value="F:metallodipeptidase activity"/>
    <property type="evidence" value="ECO:0007669"/>
    <property type="project" value="InterPro"/>
</dbReference>
<feature type="domain" description="Peptidase M28" evidence="22">
    <location>
        <begin position="256"/>
        <end position="450"/>
    </location>
</feature>
<protein>
    <recommendedName>
        <fullName evidence="5">Carboxypeptidase Q</fullName>
    </recommendedName>
    <alternativeName>
        <fullName evidence="20">Plasma glutamate carboxypeptidase</fullName>
    </alternativeName>
</protein>
<evidence type="ECO:0000256" key="15">
    <source>
        <dbReference type="ARBA" id="ARBA00023049"/>
    </source>
</evidence>